<evidence type="ECO:0000313" key="9">
    <source>
        <dbReference type="EMBL" id="MDT9597873.1"/>
    </source>
</evidence>
<feature type="transmembrane region" description="Helical" evidence="7">
    <location>
        <begin position="124"/>
        <end position="146"/>
    </location>
</feature>
<protein>
    <submittedName>
        <fullName evidence="9">MFS transporter</fullName>
    </submittedName>
</protein>
<dbReference type="InterPro" id="IPR020846">
    <property type="entry name" value="MFS_dom"/>
</dbReference>
<sequence length="453" mass="47865">MSEASQSAPQGWRSRLPEGIRPYTEAGPIAAFFLGVSSGFPYAMIGATLTTRLAQDGLDKKSITAFSLAFLVYNLKFLWAWVVDGVRIPILGRLGQRVSWLILAGVFAMAAVVNLALVDPSASLLYTAYAAVLVGVAGATFDIVIDAYRIETLQPQQLGVGSGMSQYGWRIGSVGAASLALVVAARFGWEMAYLACAGFALPAMLTGLILGEPARHREPKERRGMIAAARAVYGPFTEFFQRSGALLVLLFILLHKIGDTLGQLTLRLLLDDSGFTNDEIAIYDVGVGFWAYLIGIFIGGIMYSKIGMKRSVLISLILMGVSNFTFALLAQAGHSNIGLAGAILFENIASGIGGVTVVAYFSALTDLRFTASQYALISAAASVVGRFLTGTTAGALVESMGYVNFYLLTTAAALPGILLFWLMMRSGLIDASIGSAGVEGEGDARKDAAQTGG</sequence>
<evidence type="ECO:0000256" key="7">
    <source>
        <dbReference type="SAM" id="Phobius"/>
    </source>
</evidence>
<accession>A0ABU3Q380</accession>
<keyword evidence="4 7" id="KW-0812">Transmembrane</keyword>
<feature type="domain" description="Major facilitator superfamily (MFS) profile" evidence="8">
    <location>
        <begin position="27"/>
        <end position="427"/>
    </location>
</feature>
<dbReference type="PANTHER" id="PTHR12778:SF10">
    <property type="entry name" value="MAJOR FACILITATOR SUPERFAMILY DOMAIN-CONTAINING PROTEIN 3"/>
    <property type="match status" value="1"/>
</dbReference>
<evidence type="ECO:0000256" key="5">
    <source>
        <dbReference type="ARBA" id="ARBA00022989"/>
    </source>
</evidence>
<dbReference type="NCBIfam" id="TIGR00901">
    <property type="entry name" value="2A0125"/>
    <property type="match status" value="1"/>
</dbReference>
<comment type="similarity">
    <text evidence="2">Belongs to the major facilitator superfamily.</text>
</comment>
<comment type="caution">
    <text evidence="9">The sequence shown here is derived from an EMBL/GenBank/DDBJ whole genome shotgun (WGS) entry which is preliminary data.</text>
</comment>
<feature type="transmembrane region" description="Helical" evidence="7">
    <location>
        <begin position="374"/>
        <end position="397"/>
    </location>
</feature>
<dbReference type="PROSITE" id="PS50850">
    <property type="entry name" value="MFS"/>
    <property type="match status" value="1"/>
</dbReference>
<evidence type="ECO:0000313" key="10">
    <source>
        <dbReference type="Proteomes" id="UP001259572"/>
    </source>
</evidence>
<evidence type="ECO:0000256" key="4">
    <source>
        <dbReference type="ARBA" id="ARBA00022692"/>
    </source>
</evidence>
<feature type="transmembrane region" description="Helical" evidence="7">
    <location>
        <begin position="280"/>
        <end position="300"/>
    </location>
</feature>
<dbReference type="EMBL" id="JAVUPU010000001">
    <property type="protein sequence ID" value="MDT9597873.1"/>
    <property type="molecule type" value="Genomic_DNA"/>
</dbReference>
<gene>
    <name evidence="9" type="ORF">RQX22_02790</name>
</gene>
<organism evidence="9 10">
    <name type="scientific">Sphingosinicella rhizophila</name>
    <dbReference type="NCBI Taxonomy" id="3050082"/>
    <lineage>
        <taxon>Bacteria</taxon>
        <taxon>Pseudomonadati</taxon>
        <taxon>Pseudomonadota</taxon>
        <taxon>Alphaproteobacteria</taxon>
        <taxon>Sphingomonadales</taxon>
        <taxon>Sphingosinicellaceae</taxon>
        <taxon>Sphingosinicella</taxon>
    </lineage>
</organism>
<dbReference type="SUPFAM" id="SSF103473">
    <property type="entry name" value="MFS general substrate transporter"/>
    <property type="match status" value="1"/>
</dbReference>
<dbReference type="InterPro" id="IPR011701">
    <property type="entry name" value="MFS"/>
</dbReference>
<keyword evidence="6 7" id="KW-0472">Membrane</keyword>
<feature type="transmembrane region" description="Helical" evidence="7">
    <location>
        <begin position="65"/>
        <end position="86"/>
    </location>
</feature>
<feature type="transmembrane region" description="Helical" evidence="7">
    <location>
        <begin position="403"/>
        <end position="423"/>
    </location>
</feature>
<dbReference type="Proteomes" id="UP001259572">
    <property type="component" value="Unassembled WGS sequence"/>
</dbReference>
<feature type="transmembrane region" description="Helical" evidence="7">
    <location>
        <begin position="98"/>
        <end position="118"/>
    </location>
</feature>
<evidence type="ECO:0000256" key="1">
    <source>
        <dbReference type="ARBA" id="ARBA00004141"/>
    </source>
</evidence>
<dbReference type="Pfam" id="PF07690">
    <property type="entry name" value="MFS_1"/>
    <property type="match status" value="1"/>
</dbReference>
<dbReference type="PANTHER" id="PTHR12778">
    <property type="entry name" value="SOLUTE CARRIER FAMILY 33 ACETYL-COA TRANSPORTER -RELATED"/>
    <property type="match status" value="1"/>
</dbReference>
<keyword evidence="3" id="KW-0813">Transport</keyword>
<evidence type="ECO:0000256" key="2">
    <source>
        <dbReference type="ARBA" id="ARBA00008335"/>
    </source>
</evidence>
<comment type="subcellular location">
    <subcellularLocation>
        <location evidence="1">Membrane</location>
        <topology evidence="1">Multi-pass membrane protein</topology>
    </subcellularLocation>
</comment>
<feature type="transmembrane region" description="Helical" evidence="7">
    <location>
        <begin position="23"/>
        <end position="45"/>
    </location>
</feature>
<feature type="transmembrane region" description="Helical" evidence="7">
    <location>
        <begin position="312"/>
        <end position="331"/>
    </location>
</feature>
<keyword evidence="5 7" id="KW-1133">Transmembrane helix</keyword>
<evidence type="ECO:0000259" key="8">
    <source>
        <dbReference type="PROSITE" id="PS50850"/>
    </source>
</evidence>
<name>A0ABU3Q380_9SPHN</name>
<feature type="transmembrane region" description="Helical" evidence="7">
    <location>
        <begin position="191"/>
        <end position="211"/>
    </location>
</feature>
<evidence type="ECO:0000256" key="3">
    <source>
        <dbReference type="ARBA" id="ARBA00022448"/>
    </source>
</evidence>
<reference evidence="9 10" key="1">
    <citation type="submission" date="2023-05" db="EMBL/GenBank/DDBJ databases">
        <authorList>
            <person name="Guo Y."/>
        </authorList>
    </citation>
    <scope>NUCLEOTIDE SEQUENCE [LARGE SCALE GENOMIC DNA]</scope>
    <source>
        <strain evidence="9 10">GR2756</strain>
    </source>
</reference>
<evidence type="ECO:0000256" key="6">
    <source>
        <dbReference type="ARBA" id="ARBA00023136"/>
    </source>
</evidence>
<dbReference type="Gene3D" id="1.20.1250.20">
    <property type="entry name" value="MFS general substrate transporter like domains"/>
    <property type="match status" value="2"/>
</dbReference>
<dbReference type="InterPro" id="IPR036259">
    <property type="entry name" value="MFS_trans_sf"/>
</dbReference>
<dbReference type="InterPro" id="IPR004752">
    <property type="entry name" value="AmpG_permease/AT-1"/>
</dbReference>
<keyword evidence="10" id="KW-1185">Reference proteome</keyword>
<dbReference type="RefSeq" id="WP_315723392.1">
    <property type="nucleotide sequence ID" value="NZ_JAVUPU010000001.1"/>
</dbReference>
<feature type="transmembrane region" description="Helical" evidence="7">
    <location>
        <begin position="337"/>
        <end position="362"/>
    </location>
</feature>
<feature type="transmembrane region" description="Helical" evidence="7">
    <location>
        <begin position="232"/>
        <end position="254"/>
    </location>
</feature>
<proteinExistence type="inferred from homology"/>